<evidence type="ECO:0000313" key="13">
    <source>
        <dbReference type="Proteomes" id="UP001265746"/>
    </source>
</evidence>
<evidence type="ECO:0008006" key="14">
    <source>
        <dbReference type="Google" id="ProtNLM"/>
    </source>
</evidence>
<evidence type="ECO:0000256" key="4">
    <source>
        <dbReference type="ARBA" id="ARBA00022490"/>
    </source>
</evidence>
<evidence type="ECO:0000256" key="7">
    <source>
        <dbReference type="ARBA" id="ARBA00022833"/>
    </source>
</evidence>
<feature type="domain" description="RING-Gid-type" evidence="11">
    <location>
        <begin position="520"/>
        <end position="581"/>
    </location>
</feature>
<dbReference type="InterPro" id="IPR006175">
    <property type="entry name" value="YjgF/YER057c/UK114"/>
</dbReference>
<dbReference type="GO" id="GO:0034657">
    <property type="term" value="C:GID complex"/>
    <property type="evidence" value="ECO:0007669"/>
    <property type="project" value="TreeGrafter"/>
</dbReference>
<dbReference type="SMART" id="SM00667">
    <property type="entry name" value="LisH"/>
    <property type="match status" value="1"/>
</dbReference>
<keyword evidence="5" id="KW-0479">Metal-binding</keyword>
<dbReference type="SMART" id="SM00668">
    <property type="entry name" value="CTLH"/>
    <property type="match status" value="1"/>
</dbReference>
<protein>
    <recommendedName>
        <fullName evidence="14">Protein fyv10</fullName>
    </recommendedName>
</protein>
<keyword evidence="6 8" id="KW-0863">Zinc-finger</keyword>
<evidence type="ECO:0000256" key="8">
    <source>
        <dbReference type="PROSITE-ProRule" id="PRU01215"/>
    </source>
</evidence>
<evidence type="ECO:0000259" key="10">
    <source>
        <dbReference type="PROSITE" id="PS50897"/>
    </source>
</evidence>
<feature type="chain" id="PRO_5042295983" description="Protein fyv10" evidence="9">
    <location>
        <begin position="22"/>
        <end position="596"/>
    </location>
</feature>
<dbReference type="InterPro" id="IPR013144">
    <property type="entry name" value="CRA_dom"/>
</dbReference>
<organism evidence="12 13">
    <name type="scientific">Phomopsis amygdali</name>
    <name type="common">Fusicoccum amygdali</name>
    <dbReference type="NCBI Taxonomy" id="1214568"/>
    <lineage>
        <taxon>Eukaryota</taxon>
        <taxon>Fungi</taxon>
        <taxon>Dikarya</taxon>
        <taxon>Ascomycota</taxon>
        <taxon>Pezizomycotina</taxon>
        <taxon>Sordariomycetes</taxon>
        <taxon>Sordariomycetidae</taxon>
        <taxon>Diaporthales</taxon>
        <taxon>Diaporthaceae</taxon>
        <taxon>Diaporthe</taxon>
    </lineage>
</organism>
<evidence type="ECO:0000256" key="2">
    <source>
        <dbReference type="ARBA" id="ARBA00004496"/>
    </source>
</evidence>
<dbReference type="EMBL" id="JAUJFL010000004">
    <property type="protein sequence ID" value="KAK2604397.1"/>
    <property type="molecule type" value="Genomic_DNA"/>
</dbReference>
<comment type="caution">
    <text evidence="12">The sequence shown here is derived from an EMBL/GenBank/DDBJ whole genome shotgun (WGS) entry which is preliminary data.</text>
</comment>
<comment type="subcellular location">
    <subcellularLocation>
        <location evidence="2">Cytoplasm</location>
    </subcellularLocation>
</comment>
<dbReference type="SUPFAM" id="SSF55298">
    <property type="entry name" value="YjgF-like"/>
    <property type="match status" value="1"/>
</dbReference>
<dbReference type="PROSITE" id="PS51867">
    <property type="entry name" value="ZF_RING_GID"/>
    <property type="match status" value="1"/>
</dbReference>
<dbReference type="GO" id="GO:0005634">
    <property type="term" value="C:nucleus"/>
    <property type="evidence" value="ECO:0007669"/>
    <property type="project" value="TreeGrafter"/>
</dbReference>
<evidence type="ECO:0000256" key="1">
    <source>
        <dbReference type="ARBA" id="ARBA00002343"/>
    </source>
</evidence>
<keyword evidence="4" id="KW-0963">Cytoplasm</keyword>
<dbReference type="InterPro" id="IPR035959">
    <property type="entry name" value="RutC-like_sf"/>
</dbReference>
<dbReference type="PANTHER" id="PTHR12170:SF2">
    <property type="entry name" value="E3 UBIQUITIN-PROTEIN TRANSFERASE MAEA"/>
    <property type="match status" value="1"/>
</dbReference>
<evidence type="ECO:0000313" key="12">
    <source>
        <dbReference type="EMBL" id="KAK2604397.1"/>
    </source>
</evidence>
<dbReference type="AlphaFoldDB" id="A0AAD9SBT6"/>
<dbReference type="GO" id="GO:0008270">
    <property type="term" value="F:zinc ion binding"/>
    <property type="evidence" value="ECO:0007669"/>
    <property type="project" value="UniProtKB-KW"/>
</dbReference>
<dbReference type="PROSITE" id="PS50896">
    <property type="entry name" value="LISH"/>
    <property type="match status" value="1"/>
</dbReference>
<dbReference type="InterPro" id="IPR024964">
    <property type="entry name" value="CTLH/CRA"/>
</dbReference>
<evidence type="ECO:0000259" key="11">
    <source>
        <dbReference type="PROSITE" id="PS51867"/>
    </source>
</evidence>
<reference evidence="12" key="1">
    <citation type="submission" date="2023-06" db="EMBL/GenBank/DDBJ databases">
        <authorList>
            <person name="Noh H."/>
        </authorList>
    </citation>
    <scope>NUCLEOTIDE SEQUENCE</scope>
    <source>
        <strain evidence="12">DUCC20226</strain>
    </source>
</reference>
<comment type="similarity">
    <text evidence="3">Belongs to the FYV10 family.</text>
</comment>
<name>A0AAD9SBT6_PHOAM</name>
<dbReference type="GO" id="GO:0005737">
    <property type="term" value="C:cytoplasm"/>
    <property type="evidence" value="ECO:0007669"/>
    <property type="project" value="UniProtKB-SubCell"/>
</dbReference>
<accession>A0AAD9SBT6</accession>
<dbReference type="Proteomes" id="UP001265746">
    <property type="component" value="Unassembled WGS sequence"/>
</dbReference>
<feature type="signal peptide" evidence="9">
    <location>
        <begin position="1"/>
        <end position="21"/>
    </location>
</feature>
<dbReference type="Gene3D" id="3.30.1330.40">
    <property type="entry name" value="RutC-like"/>
    <property type="match status" value="1"/>
</dbReference>
<dbReference type="InterPro" id="IPR045098">
    <property type="entry name" value="Fyv10_fam"/>
</dbReference>
<sequence>MKFDLVITYLLFVFAAASTSSQSSESTLEPNYTSPLGVQYINTSISYDVTGPYSLLSIAGPTLYVAGVRGIHPSNNTLAEIGYPRIRLAYENMAYLARSAGSDLTSCVRLVVYVSDMYRYRPLVNQVQIELWAELNTTGKVLFPPRTIIEAQRLNDDDIVEVEGTFCSSSTSSRPKMPDMKLILIAGAQMGDHSVTKIDQANHLLLDQPLLRLPHELLHKNFRSAHFVIEKQGTFIKKELKDTANAALKGGASPDEVLRSLDTMIARVRGVKRKLESCEQEESRLYRQVGARVKHLSDLGYMHAFEDVKYEHWSRKRLDRLLVDYLMRQGYSQSARALAKDKAVGDLVDIDTFEQMNRIRQSLLNKNVKDALDWCTENKKELRKMDSNLEFQLRFQQYIELVRTQDEEKLLEAIVFARKFLYPFKESFPSEYGQAGILLAFPPDAADDEHRQMYDSSRWNKLADIFTETHNALLGLPSFPLLHIALQSGLSALKTPACHSTHASSSATPSHHTSLTSSVCPICSTELNELARNVPYAHHTQSHVEPDLMLLPNGRVYGQAKLDEYARKAGLPSGKVKDLRTGDVYTTDKLKKVFIT</sequence>
<dbReference type="Pfam" id="PF10607">
    <property type="entry name" value="CTLH"/>
    <property type="match status" value="1"/>
</dbReference>
<feature type="zinc finger region" description="RING-Gid-type" evidence="8">
    <location>
        <begin position="520"/>
        <end position="581"/>
    </location>
</feature>
<feature type="domain" description="CTLH" evidence="10">
    <location>
        <begin position="352"/>
        <end position="409"/>
    </location>
</feature>
<dbReference type="InterPro" id="IPR006594">
    <property type="entry name" value="LisH"/>
</dbReference>
<evidence type="ECO:0000256" key="6">
    <source>
        <dbReference type="ARBA" id="ARBA00022771"/>
    </source>
</evidence>
<dbReference type="PANTHER" id="PTHR12170">
    <property type="entry name" value="MACROPHAGE ERYTHROBLAST ATTACHER-RELATED"/>
    <property type="match status" value="1"/>
</dbReference>
<dbReference type="CDD" id="cd00448">
    <property type="entry name" value="YjgF_YER057c_UK114_family"/>
    <property type="match status" value="1"/>
</dbReference>
<dbReference type="PROSITE" id="PS50897">
    <property type="entry name" value="CTLH"/>
    <property type="match status" value="1"/>
</dbReference>
<dbReference type="Pfam" id="PF01042">
    <property type="entry name" value="Ribonuc_L-PSP"/>
    <property type="match status" value="1"/>
</dbReference>
<comment type="function">
    <text evidence="1">Involved in the proteasome-dependent degradation of fructose-1,6-bisphosphatase.</text>
</comment>
<evidence type="ECO:0000256" key="5">
    <source>
        <dbReference type="ARBA" id="ARBA00022723"/>
    </source>
</evidence>
<dbReference type="InterPro" id="IPR044063">
    <property type="entry name" value="ZF_RING_GID"/>
</dbReference>
<dbReference type="SMART" id="SM00757">
    <property type="entry name" value="CRA"/>
    <property type="match status" value="1"/>
</dbReference>
<dbReference type="InterPro" id="IPR006595">
    <property type="entry name" value="CTLH_C"/>
</dbReference>
<dbReference type="GO" id="GO:0061630">
    <property type="term" value="F:ubiquitin protein ligase activity"/>
    <property type="evidence" value="ECO:0007669"/>
    <property type="project" value="InterPro"/>
</dbReference>
<evidence type="ECO:0000256" key="9">
    <source>
        <dbReference type="SAM" id="SignalP"/>
    </source>
</evidence>
<keyword evidence="7" id="KW-0862">Zinc</keyword>
<evidence type="ECO:0000256" key="3">
    <source>
        <dbReference type="ARBA" id="ARBA00010615"/>
    </source>
</evidence>
<dbReference type="GO" id="GO:0043161">
    <property type="term" value="P:proteasome-mediated ubiquitin-dependent protein catabolic process"/>
    <property type="evidence" value="ECO:0007669"/>
    <property type="project" value="InterPro"/>
</dbReference>
<keyword evidence="9" id="KW-0732">Signal</keyword>
<keyword evidence="13" id="KW-1185">Reference proteome</keyword>
<gene>
    <name evidence="12" type="ORF">N8I77_007333</name>
</gene>
<proteinExistence type="inferred from homology"/>